<evidence type="ECO:0000313" key="2">
    <source>
        <dbReference type="EMBL" id="SUZ79005.1"/>
    </source>
</evidence>
<dbReference type="PANTHER" id="PTHR21432:SF20">
    <property type="entry name" value="ACETYL-COA HYDROLASE"/>
    <property type="match status" value="1"/>
</dbReference>
<organism evidence="2">
    <name type="scientific">marine metagenome</name>
    <dbReference type="NCBI Taxonomy" id="408172"/>
    <lineage>
        <taxon>unclassified sequences</taxon>
        <taxon>metagenomes</taxon>
        <taxon>ecological metagenomes</taxon>
    </lineage>
</organism>
<dbReference type="GO" id="GO:0006083">
    <property type="term" value="P:acetate metabolic process"/>
    <property type="evidence" value="ECO:0007669"/>
    <property type="project" value="InterPro"/>
</dbReference>
<dbReference type="InterPro" id="IPR026888">
    <property type="entry name" value="AcetylCoA_hyd_C"/>
</dbReference>
<dbReference type="InterPro" id="IPR037171">
    <property type="entry name" value="NagB/RpiA_transferase-like"/>
</dbReference>
<dbReference type="SUPFAM" id="SSF100950">
    <property type="entry name" value="NagB/RpiA/CoA transferase-like"/>
    <property type="match status" value="2"/>
</dbReference>
<protein>
    <recommendedName>
        <fullName evidence="1">Acetyl-CoA hydrolase/transferase C-terminal domain-containing protein</fullName>
    </recommendedName>
</protein>
<name>A0A381QI45_9ZZZZ</name>
<dbReference type="InterPro" id="IPR046433">
    <property type="entry name" value="ActCoA_hydro"/>
</dbReference>
<dbReference type="EMBL" id="UINC01001372">
    <property type="protein sequence ID" value="SUZ79005.1"/>
    <property type="molecule type" value="Genomic_DNA"/>
</dbReference>
<dbReference type="Gene3D" id="3.40.1080.20">
    <property type="entry name" value="Acetyl-CoA hydrolase/transferase C-terminal domain"/>
    <property type="match status" value="1"/>
</dbReference>
<evidence type="ECO:0000259" key="1">
    <source>
        <dbReference type="Pfam" id="PF13336"/>
    </source>
</evidence>
<accession>A0A381QI45</accession>
<feature type="domain" description="Acetyl-CoA hydrolase/transferase C-terminal" evidence="1">
    <location>
        <begin position="321"/>
        <end position="470"/>
    </location>
</feature>
<dbReference type="InterPro" id="IPR038460">
    <property type="entry name" value="AcetylCoA_hyd_C_sf"/>
</dbReference>
<dbReference type="Gene3D" id="3.30.750.70">
    <property type="entry name" value="4-hydroxybutyrate coenzyme like domains"/>
    <property type="match status" value="1"/>
</dbReference>
<proteinExistence type="predicted"/>
<dbReference type="PANTHER" id="PTHR21432">
    <property type="entry name" value="ACETYL-COA HYDROLASE-RELATED"/>
    <property type="match status" value="1"/>
</dbReference>
<dbReference type="AlphaFoldDB" id="A0A381QI45"/>
<dbReference type="GO" id="GO:0008775">
    <property type="term" value="F:acetate CoA-transferase activity"/>
    <property type="evidence" value="ECO:0007669"/>
    <property type="project" value="InterPro"/>
</dbReference>
<reference evidence="2" key="1">
    <citation type="submission" date="2018-05" db="EMBL/GenBank/DDBJ databases">
        <authorList>
            <person name="Lanie J.A."/>
            <person name="Ng W.-L."/>
            <person name="Kazmierczak K.M."/>
            <person name="Andrzejewski T.M."/>
            <person name="Davidsen T.M."/>
            <person name="Wayne K.J."/>
            <person name="Tettelin H."/>
            <person name="Glass J.I."/>
            <person name="Rusch D."/>
            <person name="Podicherti R."/>
            <person name="Tsui H.-C.T."/>
            <person name="Winkler M.E."/>
        </authorList>
    </citation>
    <scope>NUCLEOTIDE SEQUENCE</scope>
</reference>
<sequence>MQKSITTVRHYRHRCPQLCKRESRNDLPSCHSLTIYSTLGYLLCVVAEDRSGFDWTQAWPDLITTPEAAAAQVRDGDLVGASLPEPTAFLYALAERTDLKDVAVFVPAPRKGGTAIAMAANLELRAPFLTQILREAGAQAELVPVRLEDWGRFGRRNPPRVACVQVGTPLPDGTVPPGSAMAGNDALVRRARKDGDLVFGLVNPVVPYIHGDSFRIEEFDALIHVPLKGSMPIFDERTPPSDLDPFVDALDELIPDGATVQSGVGGLTEVALARLTHKNDLGIHTEVMGQGLMDLMRSGAATNRLKTLFPNKTVFTIALPETFNFVDDNPDCHIVPADVALNHAQIAANRDMRCVNGALEIDLWGQVNSEMINGVQHSGVGGALDFLRGCQMSDSAMSIHLMPATARGGTASRIVPQISVNAVTATRYDVDVVVTEFGIARLQDASVRHKAEQLIAVAHPDHRSELEESARRMGIL</sequence>
<gene>
    <name evidence="2" type="ORF">METZ01_LOCUS31859</name>
</gene>
<dbReference type="Gene3D" id="3.40.1080.10">
    <property type="entry name" value="Glutaconate Coenzyme A-transferase"/>
    <property type="match status" value="1"/>
</dbReference>
<dbReference type="Pfam" id="PF13336">
    <property type="entry name" value="AcetylCoA_hyd_C"/>
    <property type="match status" value="1"/>
</dbReference>